<proteinExistence type="predicted"/>
<protein>
    <submittedName>
        <fullName evidence="1">Uncharacterized protein</fullName>
    </submittedName>
</protein>
<gene>
    <name evidence="1" type="ORF">TM35_000131960</name>
</gene>
<dbReference type="EMBL" id="NBCO01000013">
    <property type="protein sequence ID" value="ORC89192.1"/>
    <property type="molecule type" value="Genomic_DNA"/>
</dbReference>
<organism evidence="1 2">
    <name type="scientific">Trypanosoma theileri</name>
    <dbReference type="NCBI Taxonomy" id="67003"/>
    <lineage>
        <taxon>Eukaryota</taxon>
        <taxon>Discoba</taxon>
        <taxon>Euglenozoa</taxon>
        <taxon>Kinetoplastea</taxon>
        <taxon>Metakinetoplastina</taxon>
        <taxon>Trypanosomatida</taxon>
        <taxon>Trypanosomatidae</taxon>
        <taxon>Trypanosoma</taxon>
    </lineage>
</organism>
<dbReference type="Proteomes" id="UP000192257">
    <property type="component" value="Unassembled WGS sequence"/>
</dbReference>
<evidence type="ECO:0000313" key="2">
    <source>
        <dbReference type="Proteomes" id="UP000192257"/>
    </source>
</evidence>
<sequence length="115" mass="12924">MCVFFLFFLTFYPCYHRSKQLTVIIMTATFVQLRHVVYLLVLLQCFLCVANASGVWRGYPTTGSAEMGKVDQVLRGRVARAHEQIAVMNGCLSALKEEMKLCEEGSRRAAAVAKN</sequence>
<accession>A0A1X0NWY9</accession>
<comment type="caution">
    <text evidence="1">The sequence shown here is derived from an EMBL/GenBank/DDBJ whole genome shotgun (WGS) entry which is preliminary data.</text>
</comment>
<reference evidence="1 2" key="1">
    <citation type="submission" date="2017-03" db="EMBL/GenBank/DDBJ databases">
        <title>An alternative strategy for trypanosome survival in the mammalian bloodstream revealed through genome and transcriptome analysis of the ubiquitous bovine parasite Trypanosoma (Megatrypanum) theileri.</title>
        <authorList>
            <person name="Kelly S."/>
            <person name="Ivens A."/>
            <person name="Mott A."/>
            <person name="O'Neill E."/>
            <person name="Emms D."/>
            <person name="Macleod O."/>
            <person name="Voorheis P."/>
            <person name="Matthews J."/>
            <person name="Matthews K."/>
            <person name="Carrington M."/>
        </authorList>
    </citation>
    <scope>NUCLEOTIDE SEQUENCE [LARGE SCALE GENOMIC DNA]</scope>
    <source>
        <strain evidence="1">Edinburgh</strain>
    </source>
</reference>
<name>A0A1X0NWY9_9TRYP</name>
<keyword evidence="2" id="KW-1185">Reference proteome</keyword>
<dbReference type="VEuPathDB" id="TriTrypDB:TM35_000131960"/>
<dbReference type="AlphaFoldDB" id="A0A1X0NWY9"/>
<evidence type="ECO:0000313" key="1">
    <source>
        <dbReference type="EMBL" id="ORC89192.1"/>
    </source>
</evidence>
<dbReference type="RefSeq" id="XP_028883258.1">
    <property type="nucleotide sequence ID" value="XM_029025412.1"/>
</dbReference>
<feature type="non-terminal residue" evidence="1">
    <location>
        <position position="115"/>
    </location>
</feature>
<dbReference type="GeneID" id="39985192"/>